<accession>A0A922HLF9</accession>
<reference evidence="2" key="2">
    <citation type="journal article" date="2022" name="Res Sq">
        <title>Comparative Genomics Reveals Insights into the Divergent Evolution of Astigmatic Mites and Household Pest Adaptations.</title>
        <authorList>
            <person name="Xiong Q."/>
            <person name="Wan A.T.-Y."/>
            <person name="Liu X.-Y."/>
            <person name="Fung C.S.-H."/>
            <person name="Xiao X."/>
            <person name="Malainual N."/>
            <person name="Hou J."/>
            <person name="Wang L."/>
            <person name="Wang M."/>
            <person name="Yang K."/>
            <person name="Cui Y."/>
            <person name="Leung E."/>
            <person name="Nong W."/>
            <person name="Shin S.-K."/>
            <person name="Au S."/>
            <person name="Jeong K.Y."/>
            <person name="Chew F.T."/>
            <person name="Hui J."/>
            <person name="Leung T.F."/>
            <person name="Tungtrongchitr A."/>
            <person name="Zhong N."/>
            <person name="Liu Z."/>
            <person name="Tsui S."/>
        </authorList>
    </citation>
    <scope>NUCLEOTIDE SEQUENCE</scope>
    <source>
        <strain evidence="2">Derf</strain>
        <tissue evidence="2">Whole organism</tissue>
    </source>
</reference>
<proteinExistence type="predicted"/>
<protein>
    <submittedName>
        <fullName evidence="2">Uncharacterized protein</fullName>
    </submittedName>
</protein>
<keyword evidence="3" id="KW-1185">Reference proteome</keyword>
<dbReference type="AlphaFoldDB" id="A0A922HLF9"/>
<name>A0A922HLF9_DERFA</name>
<feature type="chain" id="PRO_5036698277" evidence="1">
    <location>
        <begin position="17"/>
        <end position="95"/>
    </location>
</feature>
<organism evidence="2 3">
    <name type="scientific">Dermatophagoides farinae</name>
    <name type="common">American house dust mite</name>
    <dbReference type="NCBI Taxonomy" id="6954"/>
    <lineage>
        <taxon>Eukaryota</taxon>
        <taxon>Metazoa</taxon>
        <taxon>Ecdysozoa</taxon>
        <taxon>Arthropoda</taxon>
        <taxon>Chelicerata</taxon>
        <taxon>Arachnida</taxon>
        <taxon>Acari</taxon>
        <taxon>Acariformes</taxon>
        <taxon>Sarcoptiformes</taxon>
        <taxon>Astigmata</taxon>
        <taxon>Psoroptidia</taxon>
        <taxon>Analgoidea</taxon>
        <taxon>Pyroglyphidae</taxon>
        <taxon>Dermatophagoidinae</taxon>
        <taxon>Dermatophagoides</taxon>
    </lineage>
</organism>
<gene>
    <name evidence="2" type="ORF">DERF_013234</name>
</gene>
<evidence type="ECO:0000256" key="1">
    <source>
        <dbReference type="SAM" id="SignalP"/>
    </source>
</evidence>
<dbReference type="Proteomes" id="UP000790347">
    <property type="component" value="Unassembled WGS sequence"/>
</dbReference>
<dbReference type="EMBL" id="ASGP02000007">
    <property type="protein sequence ID" value="KAH9497229.1"/>
    <property type="molecule type" value="Genomic_DNA"/>
</dbReference>
<keyword evidence="1" id="KW-0732">Signal</keyword>
<evidence type="ECO:0000313" key="2">
    <source>
        <dbReference type="EMBL" id="KAH9497229.1"/>
    </source>
</evidence>
<evidence type="ECO:0000313" key="3">
    <source>
        <dbReference type="Proteomes" id="UP000790347"/>
    </source>
</evidence>
<feature type="signal peptide" evidence="1">
    <location>
        <begin position="1"/>
        <end position="16"/>
    </location>
</feature>
<reference evidence="2" key="1">
    <citation type="submission" date="2013-05" db="EMBL/GenBank/DDBJ databases">
        <authorList>
            <person name="Yim A.K.Y."/>
            <person name="Chan T.F."/>
            <person name="Ji K.M."/>
            <person name="Liu X.Y."/>
            <person name="Zhou J.W."/>
            <person name="Li R.Q."/>
            <person name="Yang K.Y."/>
            <person name="Li J."/>
            <person name="Li M."/>
            <person name="Law P.T.W."/>
            <person name="Wu Y.L."/>
            <person name="Cai Z.L."/>
            <person name="Qin H."/>
            <person name="Bao Y."/>
            <person name="Leung R.K.K."/>
            <person name="Ng P.K.S."/>
            <person name="Zou J."/>
            <person name="Zhong X.J."/>
            <person name="Ran P.X."/>
            <person name="Zhong N.S."/>
            <person name="Liu Z.G."/>
            <person name="Tsui S.K.W."/>
        </authorList>
    </citation>
    <scope>NUCLEOTIDE SEQUENCE</scope>
    <source>
        <strain evidence="2">Derf</strain>
        <tissue evidence="2">Whole organism</tissue>
    </source>
</reference>
<comment type="caution">
    <text evidence="2">The sequence shown here is derived from an EMBL/GenBank/DDBJ whole genome shotgun (WGS) entry which is preliminary data.</text>
</comment>
<sequence length="95" mass="10622">MNVLALWLLLPGVCNEAVNVDILKSFGLLFYDDDDDEDDDDEDDDDGSLVGCLAYGRHKSVAMSLLGFIILRRIGWKFSFIDDADDPNSISNTIY</sequence>